<feature type="coiled-coil region" evidence="1">
    <location>
        <begin position="560"/>
        <end position="608"/>
    </location>
</feature>
<evidence type="ECO:0000313" key="4">
    <source>
        <dbReference type="EMBL" id="KAI1511699.1"/>
    </source>
</evidence>
<sequence length="667" mass="77150">MTDTFETTPDITPEKLTIMKLKASGLGGIDRDVFSEPSSPTRNRSFSFGSQAGGVSHAHGSSHNSSLGRRSTRQTSSLSRRSSSFLQSHRNTMSMELTSQAEGKLFAFVDTMSSAAREAASLKESWARMMAERDSLLRERDELLVTVEEVTEEFQRKDAEHSHHGHEHGERKRQVEKLILELTTAMTAVAEHKKKLADRDRDLQSVRHELHELHTSVSLTHTDRERTKTELEATFARLKMCEDERDSARLDADRHHTELRNLLREHTELKSKYTETSSKFESTRKEVLTLSDRIKVFEIERDEHLHEKDRLHDELKRLRSRADETSREFTELTERHDRVQRELHKLKETVRIVETERDDFSITIENLRREVKAKATGWEEADARCDDLTLKHDHIKREVVSLKDKLRDVEMERTELRESMDRSREDHRLIVIERDQIKQDLHDEQRKVEDGHRRINVLEESLRRSELTITEIKTEIVTLTERNKVLHREGDDSRGKHGHLTAEIASLMEKLALFEAEISNLKYARDRAHSDLNAWKHKYEEITETITTYEDSSAEFEFEITSLRTLLNEAREQKERAISARYAADRERDEYIAKYEEKCREMERFEENASSVYHASAAASGGGGGARKSHISRIVSSTGTTVHNESAGNGHSHGHEHHEGNSMFVSV</sequence>
<evidence type="ECO:0000256" key="2">
    <source>
        <dbReference type="SAM" id="MobiDB-lite"/>
    </source>
</evidence>
<evidence type="ECO:0000313" key="5">
    <source>
        <dbReference type="Proteomes" id="UP000245464"/>
    </source>
</evidence>
<name>A0A2W1F9H7_9PLEO</name>
<dbReference type="Gene3D" id="1.10.287.2610">
    <property type="match status" value="1"/>
</dbReference>
<evidence type="ECO:0000313" key="3">
    <source>
        <dbReference type="EMBL" id="KAF7568613.1"/>
    </source>
</evidence>
<reference evidence="4" key="3">
    <citation type="journal article" date="2022" name="bioRxiv">
        <title>A global pangenome for the wheat fungal pathogen Pyrenophora tritici-repentis and prediction of effector protein structural homology.</title>
        <authorList>
            <person name="Moolhuijzen P."/>
            <person name="See P.T."/>
            <person name="Shi G."/>
            <person name="Powell H.R."/>
            <person name="Cockram J."/>
            <person name="Jorgensen L.N."/>
            <person name="Benslimane H."/>
            <person name="Strelkov S.E."/>
            <person name="Turner J."/>
            <person name="Liu Z."/>
            <person name="Moffat C.S."/>
        </authorList>
    </citation>
    <scope>NUCLEOTIDE SEQUENCE</scope>
    <source>
        <strain evidence="4">86-124</strain>
    </source>
</reference>
<dbReference type="OMA" id="DGHRRIN"/>
<keyword evidence="1" id="KW-0175">Coiled coil</keyword>
<dbReference type="AlphaFoldDB" id="A0A2W1F9H7"/>
<feature type="region of interest" description="Disordered" evidence="2">
    <location>
        <begin position="639"/>
        <end position="667"/>
    </location>
</feature>
<evidence type="ECO:0000313" key="6">
    <source>
        <dbReference type="Proteomes" id="UP000249757"/>
    </source>
</evidence>
<reference evidence="4" key="2">
    <citation type="submission" date="2021-05" db="EMBL/GenBank/DDBJ databases">
        <authorList>
            <person name="Moolhuijzen P.M."/>
            <person name="Moffat C.S."/>
        </authorList>
    </citation>
    <scope>NUCLEOTIDE SEQUENCE</scope>
    <source>
        <strain evidence="4">86-124</strain>
    </source>
</reference>
<organism evidence="4 6">
    <name type="scientific">Pyrenophora tritici-repentis</name>
    <dbReference type="NCBI Taxonomy" id="45151"/>
    <lineage>
        <taxon>Eukaryota</taxon>
        <taxon>Fungi</taxon>
        <taxon>Dikarya</taxon>
        <taxon>Ascomycota</taxon>
        <taxon>Pezizomycotina</taxon>
        <taxon>Dothideomycetes</taxon>
        <taxon>Pleosporomycetidae</taxon>
        <taxon>Pleosporales</taxon>
        <taxon>Pleosporineae</taxon>
        <taxon>Pleosporaceae</taxon>
        <taxon>Pyrenophora</taxon>
    </lineage>
</organism>
<dbReference type="OrthoDB" id="3557318at2759"/>
<feature type="compositionally biased region" description="Low complexity" evidence="2">
    <location>
        <begin position="65"/>
        <end position="88"/>
    </location>
</feature>
<dbReference type="Proteomes" id="UP000245464">
    <property type="component" value="Chromosome 7"/>
</dbReference>
<feature type="region of interest" description="Disordered" evidence="2">
    <location>
        <begin position="154"/>
        <end position="173"/>
    </location>
</feature>
<gene>
    <name evidence="4" type="ORF">Ptr86124_009343</name>
    <name evidence="3" type="ORF">PtrM4_132260</name>
</gene>
<dbReference type="EMBL" id="NQIK02000007">
    <property type="protein sequence ID" value="KAF7568613.1"/>
    <property type="molecule type" value="Genomic_DNA"/>
</dbReference>
<comment type="caution">
    <text evidence="4">The sequence shown here is derived from an EMBL/GenBank/DDBJ whole genome shotgun (WGS) entry which is preliminary data.</text>
</comment>
<dbReference type="Proteomes" id="UP000249757">
    <property type="component" value="Unassembled WGS sequence"/>
</dbReference>
<dbReference type="Gene3D" id="1.10.287.1490">
    <property type="match status" value="1"/>
</dbReference>
<proteinExistence type="predicted"/>
<keyword evidence="6" id="KW-1185">Reference proteome</keyword>
<dbReference type="EMBL" id="NRDI02000013">
    <property type="protein sequence ID" value="KAI1511699.1"/>
    <property type="molecule type" value="Genomic_DNA"/>
</dbReference>
<feature type="compositionally biased region" description="Polar residues" evidence="2">
    <location>
        <begin position="36"/>
        <end position="50"/>
    </location>
</feature>
<reference evidence="3 5" key="1">
    <citation type="journal article" date="2018" name="BMC Genomics">
        <title>Comparative genomics of the wheat fungal pathogen Pyrenophora tritici-repentis reveals chromosomal variations and genome plasticity.</title>
        <authorList>
            <person name="Moolhuijzen P."/>
            <person name="See P.T."/>
            <person name="Hane J.K."/>
            <person name="Shi G."/>
            <person name="Liu Z."/>
            <person name="Oliver R.P."/>
            <person name="Moffat C.S."/>
        </authorList>
    </citation>
    <scope>NUCLEOTIDE SEQUENCE [LARGE SCALE GENOMIC DNA]</scope>
    <source>
        <strain evidence="3">M4</strain>
    </source>
</reference>
<accession>A0A2W1F9H7</accession>
<feature type="coiled-coil region" evidence="1">
    <location>
        <begin position="252"/>
        <end position="426"/>
    </location>
</feature>
<reference evidence="6" key="4">
    <citation type="journal article" date="2022" name="Microb. Genom.">
        <title>A global pangenome for the wheat fungal pathogen Pyrenophora tritici-repentis and prediction of effector protein structural homology.</title>
        <authorList>
            <person name="Moolhuijzen P.M."/>
            <person name="See P.T."/>
            <person name="Shi G."/>
            <person name="Powell H.R."/>
            <person name="Cockram J."/>
            <person name="Jorgensen L.N."/>
            <person name="Benslimane H."/>
            <person name="Strelkov S.E."/>
            <person name="Turner J."/>
            <person name="Liu Z."/>
            <person name="Moffat C.S."/>
        </authorList>
    </citation>
    <scope>NUCLEOTIDE SEQUENCE [LARGE SCALE GENOMIC DNA]</scope>
</reference>
<protein>
    <submittedName>
        <fullName evidence="3">HOOK multi-domain protein</fullName>
    </submittedName>
    <submittedName>
        <fullName evidence="4">HOOK protein</fullName>
    </submittedName>
</protein>
<evidence type="ECO:0000256" key="1">
    <source>
        <dbReference type="SAM" id="Coils"/>
    </source>
</evidence>
<feature type="region of interest" description="Disordered" evidence="2">
    <location>
        <begin position="29"/>
        <end position="90"/>
    </location>
</feature>